<evidence type="ECO:0000259" key="1">
    <source>
        <dbReference type="Pfam" id="PF15515"/>
    </source>
</evidence>
<accession>A0A7U3ZRQ6</accession>
<proteinExistence type="predicted"/>
<dbReference type="InterPro" id="IPR029127">
    <property type="entry name" value="MvaI_BcnI"/>
</dbReference>
<name>A0A7U3ZRQ6_RUNSL</name>
<dbReference type="RefSeq" id="WP_013921731.1">
    <property type="nucleotide sequence ID" value="NC_015694.1"/>
</dbReference>
<dbReference type="KEGG" id="rsi:Runsl_5853"/>
<keyword evidence="2" id="KW-0614">Plasmid</keyword>
<dbReference type="Proteomes" id="UP000000493">
    <property type="component" value="Plasmid pRUNSL03"/>
</dbReference>
<dbReference type="EMBL" id="CP002862">
    <property type="protein sequence ID" value="AEI52150.1"/>
    <property type="molecule type" value="Genomic_DNA"/>
</dbReference>
<organism evidence="2 3">
    <name type="scientific">Runella slithyformis (strain ATCC 29530 / DSM 19594 / LMG 11500 / NCIMB 11436 / LSU 4)</name>
    <dbReference type="NCBI Taxonomy" id="761193"/>
    <lineage>
        <taxon>Bacteria</taxon>
        <taxon>Pseudomonadati</taxon>
        <taxon>Bacteroidota</taxon>
        <taxon>Cytophagia</taxon>
        <taxon>Cytophagales</taxon>
        <taxon>Spirosomataceae</taxon>
        <taxon>Runella</taxon>
    </lineage>
</organism>
<dbReference type="InterPro" id="IPR043004">
    <property type="entry name" value="MvaI_BcnI_cat"/>
</dbReference>
<dbReference type="REBASE" id="37450">
    <property type="entry name" value="Rsl19594ORF5852P"/>
</dbReference>
<geneLocation type="plasmid" evidence="2 3">
    <name>pRUNSL03</name>
</geneLocation>
<sequence>MNLERLKNIMADNGCTKVFVKPLAPNDNSKNQVYLGGSDIFNLFPMSDITAESPGEWKRERFKATSDFAWIGEEGQLFKAPNAQFILYPKYPEVRFSGFLSKCVNAPSDLMTIRQAGRLLFLSVSNTGQILGFVTAPDSVLAREFLNVPSRQEGVFRTFELMKRDSKVILMKELSRIYQLGWIPSKRLDKYGAVLDCNAPNCGGYTLEAELGITPNGYSEPDFLGWEVKQFGVTNLKKPGNAVITLMTPEPTEGLYVSEGVEYFIRNYGYPDQNGREDRLNFGGVHKASIKHPRTSLTLELIGFDADAGKIKSAGGKIALVDEQGNEAAAWSFAALLQHWNRKHNQACYVPSKSETDPLRRYCYGNLVTLGVETDFQLFLAQMHLGNIYYDPGIKMENISVKPVVKRRSQFRMSSQYLGSLYKRNETVDVLGY</sequence>
<reference evidence="2 3" key="2">
    <citation type="journal article" date="2012" name="Stand. Genomic Sci.">
        <title>Complete genome sequence of the aquatic bacterium Runella slithyformis type strain (LSU 4(T)).</title>
        <authorList>
            <person name="Copeland A."/>
            <person name="Zhang X."/>
            <person name="Misra M."/>
            <person name="Lapidus A."/>
            <person name="Nolan M."/>
            <person name="Lucas S."/>
            <person name="Deshpande S."/>
            <person name="Cheng J.F."/>
            <person name="Tapia R."/>
            <person name="Goodwin L.A."/>
            <person name="Pitluck S."/>
            <person name="Liolios K."/>
            <person name="Pagani I."/>
            <person name="Ivanova N."/>
            <person name="Mikhailova N."/>
            <person name="Pati A."/>
            <person name="Chen A."/>
            <person name="Palaniappan K."/>
            <person name="Land M."/>
            <person name="Hauser L."/>
            <person name="Pan C."/>
            <person name="Jeffries C.D."/>
            <person name="Detter J.C."/>
            <person name="Brambilla E.M."/>
            <person name="Rohde M."/>
            <person name="Djao O.D."/>
            <person name="Goker M."/>
            <person name="Sikorski J."/>
            <person name="Tindall B.J."/>
            <person name="Woyke T."/>
            <person name="Bristow J."/>
            <person name="Eisen J.A."/>
            <person name="Markowitz V."/>
            <person name="Hugenholtz P."/>
            <person name="Kyrpides N.C."/>
            <person name="Klenk H.P."/>
            <person name="Mavromatis K."/>
        </authorList>
    </citation>
    <scope>NUCLEOTIDE SEQUENCE [LARGE SCALE GENOMIC DNA]</scope>
    <source>
        <strain evidence="3">ATCC 29530 / DSM 19594 / LMG 11500 / NCIMB 11436 / LSU 4</strain>
    </source>
</reference>
<dbReference type="AlphaFoldDB" id="A0A7U3ZRQ6"/>
<evidence type="ECO:0000313" key="3">
    <source>
        <dbReference type="Proteomes" id="UP000000493"/>
    </source>
</evidence>
<gene>
    <name evidence="2" type="ordered locus">Runsl_5853</name>
</gene>
<dbReference type="Pfam" id="PF15515">
    <property type="entry name" value="MvaI_BcnI"/>
    <property type="match status" value="1"/>
</dbReference>
<evidence type="ECO:0000313" key="2">
    <source>
        <dbReference type="EMBL" id="AEI52150.1"/>
    </source>
</evidence>
<protein>
    <recommendedName>
        <fullName evidence="1">MvaI/BcnI restriction endonuclease domain-containing protein</fullName>
    </recommendedName>
</protein>
<dbReference type="Gene3D" id="3.40.210.20">
    <property type="entry name" value="MvaI/BcnI restriction endonuclease, catalytic domain"/>
    <property type="match status" value="1"/>
</dbReference>
<keyword evidence="3" id="KW-1185">Reference proteome</keyword>
<reference evidence="3" key="1">
    <citation type="submission" date="2011-06" db="EMBL/GenBank/DDBJ databases">
        <title>The complete genome of plasmid 3 of Runella slithyformis DSM 19594.</title>
        <authorList>
            <consortium name="US DOE Joint Genome Institute (JGI-PGF)"/>
            <person name="Lucas S."/>
            <person name="Han J."/>
            <person name="Lapidus A."/>
            <person name="Bruce D."/>
            <person name="Goodwin L."/>
            <person name="Pitluck S."/>
            <person name="Peters L."/>
            <person name="Kyrpides N."/>
            <person name="Mavromatis K."/>
            <person name="Ivanova N."/>
            <person name="Ovchinnikova G."/>
            <person name="Zhang X."/>
            <person name="Misra M."/>
            <person name="Detter J.C."/>
            <person name="Tapia R."/>
            <person name="Han C."/>
            <person name="Land M."/>
            <person name="Hauser L."/>
            <person name="Markowitz V."/>
            <person name="Cheng J.-F."/>
            <person name="Hugenholtz P."/>
            <person name="Woyke T."/>
            <person name="Wu D."/>
            <person name="Tindall B."/>
            <person name="Faehrich R."/>
            <person name="Brambilla E."/>
            <person name="Klenk H.-P."/>
            <person name="Eisen J.A."/>
        </authorList>
    </citation>
    <scope>NUCLEOTIDE SEQUENCE [LARGE SCALE GENOMIC DNA]</scope>
    <source>
        <strain evidence="3">ATCC 29530 / DSM 19594 / LMG 11500 / NCIMB 11436 / LSU 4</strain>
        <plasmid evidence="3">pRUNSL03</plasmid>
    </source>
</reference>
<feature type="domain" description="MvaI/BcnI restriction endonuclease" evidence="1">
    <location>
        <begin position="172"/>
        <end position="422"/>
    </location>
</feature>